<evidence type="ECO:0000256" key="6">
    <source>
        <dbReference type="ARBA" id="ARBA00023186"/>
    </source>
</evidence>
<dbReference type="SUPFAM" id="SSF51064">
    <property type="entry name" value="Head domain of nucleotide exchange factor GrpE"/>
    <property type="match status" value="1"/>
</dbReference>
<reference evidence="8" key="1">
    <citation type="submission" date="2019-03" db="EMBL/GenBank/DDBJ databases">
        <authorList>
            <person name="Hao L."/>
        </authorList>
    </citation>
    <scope>NUCLEOTIDE SEQUENCE</scope>
</reference>
<comment type="subunit">
    <text evidence="3">Homodimer.</text>
</comment>
<sequence>MVDEKKEPQEHEEVTTEQETTSQEDRQEAEETVEAGKTGDEVAELKAQVEEFKDRCLRAYAEMDNMRKRLARERQEIIKFGTEKMLRDFLLVYDAIHKSIATARELRPEDEQFIEGLRMTEKLFLETLKKYQVEPIQAQNVPFDPNYHEAFMQVTKEGVEKGMVVDEIEKGFMIHDRVLRPAKVTVSG</sequence>
<feature type="compositionally biased region" description="Basic and acidic residues" evidence="7">
    <location>
        <begin position="1"/>
        <end position="14"/>
    </location>
</feature>
<dbReference type="GO" id="GO:0000774">
    <property type="term" value="F:adenyl-nucleotide exchange factor activity"/>
    <property type="evidence" value="ECO:0007669"/>
    <property type="project" value="InterPro"/>
</dbReference>
<dbReference type="GO" id="GO:0042803">
    <property type="term" value="F:protein homodimerization activity"/>
    <property type="evidence" value="ECO:0007669"/>
    <property type="project" value="InterPro"/>
</dbReference>
<dbReference type="Pfam" id="PF01025">
    <property type="entry name" value="GrpE"/>
    <property type="match status" value="1"/>
</dbReference>
<gene>
    <name evidence="8" type="primary">grpE</name>
    <name evidence="8" type="ORF">SCFA_590021</name>
</gene>
<keyword evidence="6" id="KW-0143">Chaperone</keyword>
<dbReference type="HAMAP" id="MF_01151">
    <property type="entry name" value="GrpE"/>
    <property type="match status" value="1"/>
</dbReference>
<dbReference type="EMBL" id="CAADRM010000124">
    <property type="protein sequence ID" value="VFU16912.1"/>
    <property type="molecule type" value="Genomic_DNA"/>
</dbReference>
<dbReference type="PANTHER" id="PTHR21237">
    <property type="entry name" value="GRPE PROTEIN"/>
    <property type="match status" value="1"/>
</dbReference>
<dbReference type="Gene3D" id="3.90.20.20">
    <property type="match status" value="1"/>
</dbReference>
<dbReference type="GO" id="GO:0051082">
    <property type="term" value="F:unfolded protein binding"/>
    <property type="evidence" value="ECO:0007669"/>
    <property type="project" value="TreeGrafter"/>
</dbReference>
<dbReference type="InterPro" id="IPR009012">
    <property type="entry name" value="GrpE_head"/>
</dbReference>
<evidence type="ECO:0000256" key="2">
    <source>
        <dbReference type="ARBA" id="ARBA00009054"/>
    </source>
</evidence>
<dbReference type="SUPFAM" id="SSF58014">
    <property type="entry name" value="Coiled-coil domain of nucleotide exchange factor GrpE"/>
    <property type="match status" value="1"/>
</dbReference>
<feature type="region of interest" description="Disordered" evidence="7">
    <location>
        <begin position="1"/>
        <end position="41"/>
    </location>
</feature>
<protein>
    <submittedName>
        <fullName evidence="8">Protein GrpE</fullName>
    </submittedName>
</protein>
<organism evidence="8">
    <name type="scientific">anaerobic digester metagenome</name>
    <dbReference type="NCBI Taxonomy" id="1263854"/>
    <lineage>
        <taxon>unclassified sequences</taxon>
        <taxon>metagenomes</taxon>
        <taxon>ecological metagenomes</taxon>
    </lineage>
</organism>
<dbReference type="PROSITE" id="PS01071">
    <property type="entry name" value="GRPE"/>
    <property type="match status" value="1"/>
</dbReference>
<keyword evidence="5" id="KW-0346">Stress response</keyword>
<evidence type="ECO:0000256" key="5">
    <source>
        <dbReference type="ARBA" id="ARBA00023016"/>
    </source>
</evidence>
<comment type="subcellular location">
    <subcellularLocation>
        <location evidence="1">Cytoplasm</location>
    </subcellularLocation>
</comment>
<dbReference type="InterPro" id="IPR000740">
    <property type="entry name" value="GrpE"/>
</dbReference>
<dbReference type="FunFam" id="2.30.22.10:FF:000001">
    <property type="entry name" value="Protein GrpE"/>
    <property type="match status" value="1"/>
</dbReference>
<evidence type="ECO:0000256" key="7">
    <source>
        <dbReference type="SAM" id="MobiDB-lite"/>
    </source>
</evidence>
<dbReference type="AlphaFoldDB" id="A0A485M470"/>
<dbReference type="GO" id="GO:0006457">
    <property type="term" value="P:protein folding"/>
    <property type="evidence" value="ECO:0007669"/>
    <property type="project" value="InterPro"/>
</dbReference>
<proteinExistence type="inferred from homology"/>
<dbReference type="GO" id="GO:0051087">
    <property type="term" value="F:protein-folding chaperone binding"/>
    <property type="evidence" value="ECO:0007669"/>
    <property type="project" value="InterPro"/>
</dbReference>
<keyword evidence="4" id="KW-0963">Cytoplasm</keyword>
<dbReference type="CDD" id="cd00446">
    <property type="entry name" value="GrpE"/>
    <property type="match status" value="1"/>
</dbReference>
<dbReference type="InterPro" id="IPR013805">
    <property type="entry name" value="GrpE_CC"/>
</dbReference>
<dbReference type="PRINTS" id="PR00773">
    <property type="entry name" value="GRPEPROTEIN"/>
</dbReference>
<dbReference type="PANTHER" id="PTHR21237:SF23">
    <property type="entry name" value="GRPE PROTEIN HOMOLOG, MITOCHONDRIAL"/>
    <property type="match status" value="1"/>
</dbReference>
<evidence type="ECO:0000313" key="8">
    <source>
        <dbReference type="EMBL" id="VFU16912.1"/>
    </source>
</evidence>
<evidence type="ECO:0000256" key="1">
    <source>
        <dbReference type="ARBA" id="ARBA00004496"/>
    </source>
</evidence>
<accession>A0A485M470</accession>
<name>A0A485M470_9ZZZZ</name>
<evidence type="ECO:0000256" key="4">
    <source>
        <dbReference type="ARBA" id="ARBA00022490"/>
    </source>
</evidence>
<comment type="similarity">
    <text evidence="2">Belongs to the GrpE family.</text>
</comment>
<evidence type="ECO:0000256" key="3">
    <source>
        <dbReference type="ARBA" id="ARBA00011738"/>
    </source>
</evidence>
<dbReference type="GO" id="GO:0005737">
    <property type="term" value="C:cytoplasm"/>
    <property type="evidence" value="ECO:0007669"/>
    <property type="project" value="UniProtKB-SubCell"/>
</dbReference>
<dbReference type="Gene3D" id="2.30.22.10">
    <property type="entry name" value="Head domain of nucleotide exchange factor GrpE"/>
    <property type="match status" value="1"/>
</dbReference>